<dbReference type="PANTHER" id="PTHR47706">
    <property type="entry name" value="NMRA-LIKE FAMILY PROTEIN"/>
    <property type="match status" value="1"/>
</dbReference>
<dbReference type="PANTHER" id="PTHR47706:SF9">
    <property type="entry name" value="NMRA-LIKE DOMAIN-CONTAINING PROTEIN-RELATED"/>
    <property type="match status" value="1"/>
</dbReference>
<dbReference type="EMBL" id="JAGFBS010000003">
    <property type="protein sequence ID" value="KAG6380216.1"/>
    <property type="molecule type" value="Genomic_DNA"/>
</dbReference>
<evidence type="ECO:0000313" key="5">
    <source>
        <dbReference type="Proteomes" id="UP000683000"/>
    </source>
</evidence>
<reference evidence="4" key="1">
    <citation type="submission" date="2021-03" db="EMBL/GenBank/DDBJ databases">
        <title>Evolutionary innovations through gain and loss of genes in the ectomycorrhizal Boletales.</title>
        <authorList>
            <person name="Wu G."/>
            <person name="Miyauchi S."/>
            <person name="Morin E."/>
            <person name="Yang Z.-L."/>
            <person name="Xu J."/>
            <person name="Martin F.M."/>
        </authorList>
    </citation>
    <scope>NUCLEOTIDE SEQUENCE</scope>
    <source>
        <strain evidence="4">BR01</strain>
    </source>
</reference>
<dbReference type="AlphaFoldDB" id="A0A8I2YXD3"/>
<dbReference type="InterPro" id="IPR008030">
    <property type="entry name" value="NmrA-like"/>
</dbReference>
<dbReference type="Gene3D" id="3.40.50.720">
    <property type="entry name" value="NAD(P)-binding Rossmann-like Domain"/>
    <property type="match status" value="1"/>
</dbReference>
<sequence length="292" mass="31692">MSYTSFAVAGPGPTIGGRIVQARSISLNDRPRKAGLMFNIFNPLIQGAKIATVDYTDVKTLASTLREHNVGVVISALAYGALPAQWSIADAAKEAGVKLFVPSEFGMPTEGGKDGHLAIKSEFAGKPVTDHKPDYVKSLGIPVLRIYTGVFMEFIPWLTGVELGKFHLMGEHTVSSSFTSLDDVSGFIAHVLTTLPASSLHDVTFRIQGERTSLAAVGALYEAHVPPVPVMHVTELPEGFVKQTFLQRKFDEGRLSSGWDNYLDKDIPENADSGNKAWEGHKWRSVKEVLGL</sequence>
<dbReference type="InterPro" id="IPR051609">
    <property type="entry name" value="NmrA/Isoflavone_reductase-like"/>
</dbReference>
<evidence type="ECO:0000313" key="4">
    <source>
        <dbReference type="EMBL" id="KAG6380216.1"/>
    </source>
</evidence>
<keyword evidence="5" id="KW-1185">Reference proteome</keyword>
<gene>
    <name evidence="4" type="ORF">JVT61DRAFT_8308</name>
</gene>
<evidence type="ECO:0000256" key="1">
    <source>
        <dbReference type="ARBA" id="ARBA00022857"/>
    </source>
</evidence>
<dbReference type="Pfam" id="PF05368">
    <property type="entry name" value="NmrA"/>
    <property type="match status" value="1"/>
</dbReference>
<name>A0A8I2YXD3_9AGAM</name>
<feature type="domain" description="NmrA-like" evidence="3">
    <location>
        <begin position="46"/>
        <end position="154"/>
    </location>
</feature>
<evidence type="ECO:0000259" key="3">
    <source>
        <dbReference type="Pfam" id="PF05368"/>
    </source>
</evidence>
<accession>A0A8I2YXD3</accession>
<comment type="caution">
    <text evidence="4">The sequence shown here is derived from an EMBL/GenBank/DDBJ whole genome shotgun (WGS) entry which is preliminary data.</text>
</comment>
<dbReference type="GO" id="GO:0016491">
    <property type="term" value="F:oxidoreductase activity"/>
    <property type="evidence" value="ECO:0007669"/>
    <property type="project" value="UniProtKB-KW"/>
</dbReference>
<dbReference type="OrthoDB" id="5283654at2759"/>
<dbReference type="InterPro" id="IPR036291">
    <property type="entry name" value="NAD(P)-bd_dom_sf"/>
</dbReference>
<dbReference type="Proteomes" id="UP000683000">
    <property type="component" value="Unassembled WGS sequence"/>
</dbReference>
<keyword evidence="1" id="KW-0521">NADP</keyword>
<proteinExistence type="predicted"/>
<organism evidence="4 5">
    <name type="scientific">Boletus reticuloceps</name>
    <dbReference type="NCBI Taxonomy" id="495285"/>
    <lineage>
        <taxon>Eukaryota</taxon>
        <taxon>Fungi</taxon>
        <taxon>Dikarya</taxon>
        <taxon>Basidiomycota</taxon>
        <taxon>Agaricomycotina</taxon>
        <taxon>Agaricomycetes</taxon>
        <taxon>Agaricomycetidae</taxon>
        <taxon>Boletales</taxon>
        <taxon>Boletineae</taxon>
        <taxon>Boletaceae</taxon>
        <taxon>Boletoideae</taxon>
        <taxon>Boletus</taxon>
    </lineage>
</organism>
<evidence type="ECO:0000256" key="2">
    <source>
        <dbReference type="ARBA" id="ARBA00023002"/>
    </source>
</evidence>
<keyword evidence="2" id="KW-0560">Oxidoreductase</keyword>
<protein>
    <submittedName>
        <fullName evidence="4">NAD(P)-binding protein</fullName>
    </submittedName>
</protein>
<dbReference type="SUPFAM" id="SSF51735">
    <property type="entry name" value="NAD(P)-binding Rossmann-fold domains"/>
    <property type="match status" value="1"/>
</dbReference>